<accession>A0AAV7KXB3</accession>
<reference evidence="1" key="1">
    <citation type="journal article" date="2022" name="bioRxiv">
        <title>Sequencing and chromosome-scale assembly of the giantPleurodeles waltlgenome.</title>
        <authorList>
            <person name="Brown T."/>
            <person name="Elewa A."/>
            <person name="Iarovenko S."/>
            <person name="Subramanian E."/>
            <person name="Araus A.J."/>
            <person name="Petzold A."/>
            <person name="Susuki M."/>
            <person name="Suzuki K.-i.T."/>
            <person name="Hayashi T."/>
            <person name="Toyoda A."/>
            <person name="Oliveira C."/>
            <person name="Osipova E."/>
            <person name="Leigh N.D."/>
            <person name="Simon A."/>
            <person name="Yun M.H."/>
        </authorList>
    </citation>
    <scope>NUCLEOTIDE SEQUENCE</scope>
    <source>
        <strain evidence="1">20211129_DDA</strain>
        <tissue evidence="1">Liver</tissue>
    </source>
</reference>
<evidence type="ECO:0000313" key="2">
    <source>
        <dbReference type="Proteomes" id="UP001066276"/>
    </source>
</evidence>
<dbReference type="AlphaFoldDB" id="A0AAV7KXB3"/>
<sequence>MGARSGWGPKSALDQHGLAAPRGCLAGDIGGAARVLRGGLRCGPDEEGWSVLLVSWPGSMQFLFRL</sequence>
<evidence type="ECO:0000313" key="1">
    <source>
        <dbReference type="EMBL" id="KAJ1083229.1"/>
    </source>
</evidence>
<dbReference type="EMBL" id="JANPWB010000016">
    <property type="protein sequence ID" value="KAJ1083229.1"/>
    <property type="molecule type" value="Genomic_DNA"/>
</dbReference>
<proteinExistence type="predicted"/>
<comment type="caution">
    <text evidence="1">The sequence shown here is derived from an EMBL/GenBank/DDBJ whole genome shotgun (WGS) entry which is preliminary data.</text>
</comment>
<protein>
    <submittedName>
        <fullName evidence="1">Uncharacterized protein</fullName>
    </submittedName>
</protein>
<gene>
    <name evidence="1" type="ORF">NDU88_003388</name>
</gene>
<dbReference type="Proteomes" id="UP001066276">
    <property type="component" value="Chromosome 12"/>
</dbReference>
<organism evidence="1 2">
    <name type="scientific">Pleurodeles waltl</name>
    <name type="common">Iberian ribbed newt</name>
    <dbReference type="NCBI Taxonomy" id="8319"/>
    <lineage>
        <taxon>Eukaryota</taxon>
        <taxon>Metazoa</taxon>
        <taxon>Chordata</taxon>
        <taxon>Craniata</taxon>
        <taxon>Vertebrata</taxon>
        <taxon>Euteleostomi</taxon>
        <taxon>Amphibia</taxon>
        <taxon>Batrachia</taxon>
        <taxon>Caudata</taxon>
        <taxon>Salamandroidea</taxon>
        <taxon>Salamandridae</taxon>
        <taxon>Pleurodelinae</taxon>
        <taxon>Pleurodeles</taxon>
    </lineage>
</organism>
<keyword evidence="2" id="KW-1185">Reference proteome</keyword>
<name>A0AAV7KXB3_PLEWA</name>